<dbReference type="Gene3D" id="1.20.120.450">
    <property type="entry name" value="dinb family like domain"/>
    <property type="match status" value="1"/>
</dbReference>
<dbReference type="InterPro" id="IPR034660">
    <property type="entry name" value="DinB/YfiT-like"/>
</dbReference>
<accession>A0A1M6GH38</accession>
<keyword evidence="2" id="KW-1185">Reference proteome</keyword>
<dbReference type="InterPro" id="IPR011463">
    <property type="entry name" value="DUF1569"/>
</dbReference>
<evidence type="ECO:0008006" key="3">
    <source>
        <dbReference type="Google" id="ProtNLM"/>
    </source>
</evidence>
<protein>
    <recommendedName>
        <fullName evidence="3">DUF1569 domain-containing protein</fullName>
    </recommendedName>
</protein>
<dbReference type="AlphaFoldDB" id="A0A1M6GH38"/>
<organism evidence="1 2">
    <name type="scientific">Flavobacterium terrae</name>
    <dbReference type="NCBI Taxonomy" id="415425"/>
    <lineage>
        <taxon>Bacteria</taxon>
        <taxon>Pseudomonadati</taxon>
        <taxon>Bacteroidota</taxon>
        <taxon>Flavobacteriia</taxon>
        <taxon>Flavobacteriales</taxon>
        <taxon>Flavobacteriaceae</taxon>
        <taxon>Flavobacterium</taxon>
    </lineage>
</organism>
<dbReference type="EMBL" id="FQZI01000005">
    <property type="protein sequence ID" value="SHJ09275.1"/>
    <property type="molecule type" value="Genomic_DNA"/>
</dbReference>
<proteinExistence type="predicted"/>
<dbReference type="Pfam" id="PF07606">
    <property type="entry name" value="DUF1569"/>
    <property type="match status" value="1"/>
</dbReference>
<evidence type="ECO:0000313" key="2">
    <source>
        <dbReference type="Proteomes" id="UP000184488"/>
    </source>
</evidence>
<name>A0A1M6GH38_9FLAO</name>
<sequence>MPSIFNLNDNQELINRIEKLTPTTAAQWGKMSVDQMLKHTIAPIDVVFGDLVLKMPFYLGWLGRLFKKSVLNNEFKKGSPTAKEFIFTGSYDFEKSKQELIEKTRKFQDGTKVIKLEKHPFWGKMTTQEWDTLMWKHLDHHLKQFGV</sequence>
<gene>
    <name evidence="1" type="ORF">SAMN05444363_2614</name>
</gene>
<dbReference type="RefSeq" id="WP_073311939.1">
    <property type="nucleotide sequence ID" value="NZ_FQZI01000005.1"/>
</dbReference>
<reference evidence="2" key="1">
    <citation type="submission" date="2016-11" db="EMBL/GenBank/DDBJ databases">
        <authorList>
            <person name="Varghese N."/>
            <person name="Submissions S."/>
        </authorList>
    </citation>
    <scope>NUCLEOTIDE SEQUENCE [LARGE SCALE GENOMIC DNA]</scope>
    <source>
        <strain evidence="2">DSM 18829</strain>
    </source>
</reference>
<dbReference type="STRING" id="415425.SAMN05444363_2614"/>
<evidence type="ECO:0000313" key="1">
    <source>
        <dbReference type="EMBL" id="SHJ09275.1"/>
    </source>
</evidence>
<dbReference type="Proteomes" id="UP000184488">
    <property type="component" value="Unassembled WGS sequence"/>
</dbReference>
<dbReference type="OrthoDB" id="2599194at2"/>